<keyword evidence="5" id="KW-1133">Transmembrane helix</keyword>
<dbReference type="InterPro" id="IPR027256">
    <property type="entry name" value="P-typ_ATPase_IB"/>
</dbReference>
<dbReference type="InterPro" id="IPR018303">
    <property type="entry name" value="ATPase_P-typ_P_site"/>
</dbReference>
<evidence type="ECO:0000259" key="10">
    <source>
        <dbReference type="Pfam" id="PF00122"/>
    </source>
</evidence>
<reference evidence="11 12" key="1">
    <citation type="submission" date="2020-04" db="EMBL/GenBank/DDBJ databases">
        <authorList>
            <person name="Hitch T.C.A."/>
            <person name="Wylensek D."/>
            <person name="Clavel T."/>
        </authorList>
    </citation>
    <scope>NUCLEOTIDE SEQUENCE [LARGE SCALE GENOMIC DNA]</scope>
    <source>
        <strain evidence="11 12">PG-251-APC-1</strain>
    </source>
</reference>
<dbReference type="PANTHER" id="PTHR48085:SF5">
    <property type="entry name" value="CADMIUM_ZINC-TRANSPORTING ATPASE HMA4-RELATED"/>
    <property type="match status" value="1"/>
</dbReference>
<keyword evidence="9" id="KW-0547">Nucleotide-binding</keyword>
<dbReference type="RefSeq" id="WP_168934524.1">
    <property type="nucleotide sequence ID" value="NZ_CAMFBL010000127.1"/>
</dbReference>
<dbReference type="SFLD" id="SFLDG00002">
    <property type="entry name" value="C1.7:_P-type_atpase_like"/>
    <property type="match status" value="1"/>
</dbReference>
<comment type="similarity">
    <text evidence="2 9">Belongs to the cation transport ATPase (P-type) (TC 3.A.3) family. Type IB subfamily.</text>
</comment>
<evidence type="ECO:0000256" key="9">
    <source>
        <dbReference type="RuleBase" id="RU362081"/>
    </source>
</evidence>
<sequence>MRFFLVHELSCSNGAGRLRARACRPMTQVQAEILADTLDAIDGVEGVRVNPRVPSVLVLYRHAQARQDVLRSLAAQDAGALNDGSVLATLTQELESSLERHASGSRLPAHDEDEMGAHGFGPLMRFLFVRPFLPFKLRVASSVMGALPFLRKGLASLLQGKLNVDVLDAAAIGVSLLRRDFRTVTVLTLLLGLGEALEYWTRRRSMDSLTESLALNVDTVWVLADGVETSVPLSDVREGDLVVVRDGGSIPVDGIVEDGEAVVNQASMTGEPLGVARSKGAAVYSGTVVEQGHLVIRATHVGDGTRLKQVVRFIEESEALKAGIQGKFERMADMAVPFTFALAGLVWLITRNPMQAASVLLVDYSCALRLATPLAVLAAMREGARHGVVIKGGRFLEALSEADTVVFDKTGTLTNASPHVVEVIPAAGHDRDEVLRLAACLEEHFPHPVARAVVRCAQEEGLQHEEEHAQVEYVVAHGIASTLYGKAVRVGSRHYIECDEGIDLSPLEAEIDAQARMGRSLLYLAIDGKLAGFLAIEDPLRPECPQVLKQLEELGFRRILMLTGDDERTARAVAGKLGLKEYRSQVLPADKADVIADLTAQGCKVLMVGDGINDAPALSASHVGVAMCDGADLAREVANVLLTRPDLSGLITARLLGRATLRRIHINFAATMLLNSMFLAGGLFMILTPGVSALLHNLTTLGVTLNAMRPHLPGRHARQLEAA</sequence>
<gene>
    <name evidence="11" type="ORF">HF854_00525</name>
</gene>
<keyword evidence="4" id="KW-1278">Translocase</keyword>
<dbReference type="GO" id="GO:0005524">
    <property type="term" value="F:ATP binding"/>
    <property type="evidence" value="ECO:0007669"/>
    <property type="project" value="UniProtKB-UniRule"/>
</dbReference>
<dbReference type="Gene3D" id="2.70.150.10">
    <property type="entry name" value="Calcium-transporting ATPase, cytoplasmic transduction domain A"/>
    <property type="match status" value="1"/>
</dbReference>
<dbReference type="GO" id="GO:0005886">
    <property type="term" value="C:plasma membrane"/>
    <property type="evidence" value="ECO:0007669"/>
    <property type="project" value="UniProtKB-SubCell"/>
</dbReference>
<dbReference type="NCBIfam" id="TIGR01525">
    <property type="entry name" value="ATPase-IB_hvy"/>
    <property type="match status" value="1"/>
</dbReference>
<dbReference type="PANTHER" id="PTHR48085">
    <property type="entry name" value="CADMIUM/ZINC-TRANSPORTING ATPASE HMA2-RELATED"/>
    <property type="match status" value="1"/>
</dbReference>
<evidence type="ECO:0000256" key="2">
    <source>
        <dbReference type="ARBA" id="ARBA00006024"/>
    </source>
</evidence>
<protein>
    <recommendedName>
        <fullName evidence="7">P-type Zn(2+) transporter</fullName>
        <ecNumber evidence="7">7.2.2.12</ecNumber>
    </recommendedName>
</protein>
<dbReference type="GO" id="GO:0046872">
    <property type="term" value="F:metal ion binding"/>
    <property type="evidence" value="ECO:0007669"/>
    <property type="project" value="UniProtKB-KW"/>
</dbReference>
<dbReference type="PROSITE" id="PS00154">
    <property type="entry name" value="ATPASE_E1_E2"/>
    <property type="match status" value="1"/>
</dbReference>
<dbReference type="InterPro" id="IPR023299">
    <property type="entry name" value="ATPase_P-typ_cyto_dom_N"/>
</dbReference>
<dbReference type="CDD" id="cd07550">
    <property type="entry name" value="P-type_ATPase_HM"/>
    <property type="match status" value="1"/>
</dbReference>
<dbReference type="SUPFAM" id="SSF56784">
    <property type="entry name" value="HAD-like"/>
    <property type="match status" value="1"/>
</dbReference>
<dbReference type="EMBL" id="JABAFY010000001">
    <property type="protein sequence ID" value="NME51040.1"/>
    <property type="molecule type" value="Genomic_DNA"/>
</dbReference>
<keyword evidence="3" id="KW-0812">Transmembrane</keyword>
<organism evidence="11 12">
    <name type="scientific">Desulfovibrio piger</name>
    <dbReference type="NCBI Taxonomy" id="901"/>
    <lineage>
        <taxon>Bacteria</taxon>
        <taxon>Pseudomonadati</taxon>
        <taxon>Thermodesulfobacteriota</taxon>
        <taxon>Desulfovibrionia</taxon>
        <taxon>Desulfovibrionales</taxon>
        <taxon>Desulfovibrionaceae</taxon>
        <taxon>Desulfovibrio</taxon>
    </lineage>
</organism>
<keyword evidence="9" id="KW-0479">Metal-binding</keyword>
<comment type="catalytic activity">
    <reaction evidence="8">
        <text>Zn(2+)(in) + ATP + H2O = Zn(2+)(out) + ADP + phosphate + H(+)</text>
        <dbReference type="Rhea" id="RHEA:20621"/>
        <dbReference type="ChEBI" id="CHEBI:15377"/>
        <dbReference type="ChEBI" id="CHEBI:15378"/>
        <dbReference type="ChEBI" id="CHEBI:29105"/>
        <dbReference type="ChEBI" id="CHEBI:30616"/>
        <dbReference type="ChEBI" id="CHEBI:43474"/>
        <dbReference type="ChEBI" id="CHEBI:456216"/>
        <dbReference type="EC" id="7.2.2.12"/>
    </reaction>
</comment>
<keyword evidence="6" id="KW-0472">Membrane</keyword>
<evidence type="ECO:0000256" key="7">
    <source>
        <dbReference type="ARBA" id="ARBA00039097"/>
    </source>
</evidence>
<dbReference type="SFLD" id="SFLDF00027">
    <property type="entry name" value="p-type_atpase"/>
    <property type="match status" value="1"/>
</dbReference>
<keyword evidence="9" id="KW-1003">Cell membrane</keyword>
<evidence type="ECO:0000256" key="8">
    <source>
        <dbReference type="ARBA" id="ARBA00047308"/>
    </source>
</evidence>
<feature type="domain" description="P-type ATPase A" evidence="10">
    <location>
        <begin position="215"/>
        <end position="314"/>
    </location>
</feature>
<dbReference type="NCBIfam" id="TIGR01494">
    <property type="entry name" value="ATPase_P-type"/>
    <property type="match status" value="1"/>
</dbReference>
<evidence type="ECO:0000256" key="3">
    <source>
        <dbReference type="ARBA" id="ARBA00022692"/>
    </source>
</evidence>
<dbReference type="InterPro" id="IPR036412">
    <property type="entry name" value="HAD-like_sf"/>
</dbReference>
<comment type="caution">
    <text evidence="11">The sequence shown here is derived from an EMBL/GenBank/DDBJ whole genome shotgun (WGS) entry which is preliminary data.</text>
</comment>
<dbReference type="Pfam" id="PF00122">
    <property type="entry name" value="E1-E2_ATPase"/>
    <property type="match status" value="1"/>
</dbReference>
<dbReference type="Gene3D" id="3.40.1110.10">
    <property type="entry name" value="Calcium-transporting ATPase, cytoplasmic domain N"/>
    <property type="match status" value="1"/>
</dbReference>
<comment type="subcellular location">
    <subcellularLocation>
        <location evidence="9">Cell membrane</location>
    </subcellularLocation>
    <subcellularLocation>
        <location evidence="1">Membrane</location>
    </subcellularLocation>
</comment>
<name>A0A848C7B0_9BACT</name>
<dbReference type="Pfam" id="PF00702">
    <property type="entry name" value="Hydrolase"/>
    <property type="match status" value="1"/>
</dbReference>
<proteinExistence type="inferred from homology"/>
<dbReference type="Proteomes" id="UP000522333">
    <property type="component" value="Unassembled WGS sequence"/>
</dbReference>
<dbReference type="InterPro" id="IPR008250">
    <property type="entry name" value="ATPase_P-typ_transduc_dom_A_sf"/>
</dbReference>
<dbReference type="EC" id="7.2.2.12" evidence="7"/>
<dbReference type="AlphaFoldDB" id="A0A848C7B0"/>
<evidence type="ECO:0000313" key="12">
    <source>
        <dbReference type="Proteomes" id="UP000522333"/>
    </source>
</evidence>
<evidence type="ECO:0000256" key="6">
    <source>
        <dbReference type="ARBA" id="ARBA00023136"/>
    </source>
</evidence>
<dbReference type="InterPro" id="IPR044492">
    <property type="entry name" value="P_typ_ATPase_HD_dom"/>
</dbReference>
<dbReference type="GO" id="GO:0015086">
    <property type="term" value="F:cadmium ion transmembrane transporter activity"/>
    <property type="evidence" value="ECO:0007669"/>
    <property type="project" value="TreeGrafter"/>
</dbReference>
<evidence type="ECO:0000256" key="4">
    <source>
        <dbReference type="ARBA" id="ARBA00022967"/>
    </source>
</evidence>
<evidence type="ECO:0000256" key="5">
    <source>
        <dbReference type="ARBA" id="ARBA00022989"/>
    </source>
</evidence>
<keyword evidence="9" id="KW-0067">ATP-binding</keyword>
<accession>A0A848C7B0</accession>
<dbReference type="SUPFAM" id="SSF81653">
    <property type="entry name" value="Calcium ATPase, transduction domain A"/>
    <property type="match status" value="1"/>
</dbReference>
<dbReference type="GO" id="GO:0016463">
    <property type="term" value="F:P-type zinc transporter activity"/>
    <property type="evidence" value="ECO:0007669"/>
    <property type="project" value="UniProtKB-EC"/>
</dbReference>
<dbReference type="Gene3D" id="3.40.50.1000">
    <property type="entry name" value="HAD superfamily/HAD-like"/>
    <property type="match status" value="1"/>
</dbReference>
<dbReference type="InterPro" id="IPR051014">
    <property type="entry name" value="Cation_Transport_ATPase_IB"/>
</dbReference>
<dbReference type="GO" id="GO:0016887">
    <property type="term" value="F:ATP hydrolysis activity"/>
    <property type="evidence" value="ECO:0007669"/>
    <property type="project" value="InterPro"/>
</dbReference>
<dbReference type="SFLD" id="SFLDS00003">
    <property type="entry name" value="Haloacid_Dehalogenase"/>
    <property type="match status" value="1"/>
</dbReference>
<dbReference type="InterPro" id="IPR001757">
    <property type="entry name" value="P_typ_ATPase"/>
</dbReference>
<dbReference type="PRINTS" id="PR00119">
    <property type="entry name" value="CATATPASE"/>
</dbReference>
<dbReference type="InterPro" id="IPR023214">
    <property type="entry name" value="HAD_sf"/>
</dbReference>
<evidence type="ECO:0000256" key="1">
    <source>
        <dbReference type="ARBA" id="ARBA00004370"/>
    </source>
</evidence>
<evidence type="ECO:0000313" key="11">
    <source>
        <dbReference type="EMBL" id="NME51040.1"/>
    </source>
</evidence>
<dbReference type="InterPro" id="IPR059000">
    <property type="entry name" value="ATPase_P-type_domA"/>
</dbReference>